<evidence type="ECO:0000313" key="1">
    <source>
        <dbReference type="EMBL" id="MCJ2375520.1"/>
    </source>
</evidence>
<dbReference type="Proteomes" id="UP001139488">
    <property type="component" value="Unassembled WGS sequence"/>
</dbReference>
<gene>
    <name evidence="1" type="ORF">LNL84_01570</name>
</gene>
<keyword evidence="2" id="KW-1185">Reference proteome</keyword>
<dbReference type="EMBL" id="JAJNNZ010000001">
    <property type="protein sequence ID" value="MCJ2375520.1"/>
    <property type="molecule type" value="Genomic_DNA"/>
</dbReference>
<dbReference type="RefSeq" id="WP_244354626.1">
    <property type="nucleotide sequence ID" value="NZ_JAJNNZ010000001.1"/>
</dbReference>
<reference evidence="1" key="1">
    <citation type="submission" date="2021-11" db="EMBL/GenBank/DDBJ databases">
        <title>Vibrio ZSDE26 sp. nov. and Vibrio ZSDZ34 sp. nov., isolated from coastal seawater in Qingdao.</title>
        <authorList>
            <person name="Zhang P."/>
        </authorList>
    </citation>
    <scope>NUCLEOTIDE SEQUENCE</scope>
    <source>
        <strain evidence="1">ZSDZ34</strain>
    </source>
</reference>
<comment type="caution">
    <text evidence="1">The sequence shown here is derived from an EMBL/GenBank/DDBJ whole genome shotgun (WGS) entry which is preliminary data.</text>
</comment>
<sequence length="60" mass="6927">MTEATHFELAVIDYDSSHPYSIQEDRLMERGRSMIATSWSSEVKRNSYNREEVVGDSQGE</sequence>
<accession>A0A9X2AUN3</accession>
<evidence type="ECO:0000313" key="2">
    <source>
        <dbReference type="Proteomes" id="UP001139488"/>
    </source>
</evidence>
<proteinExistence type="predicted"/>
<dbReference type="AlphaFoldDB" id="A0A9X2AUN3"/>
<organism evidence="1 2">
    <name type="scientific">Vibrio gelatinilyticus</name>
    <dbReference type="NCBI Taxonomy" id="2893468"/>
    <lineage>
        <taxon>Bacteria</taxon>
        <taxon>Pseudomonadati</taxon>
        <taxon>Pseudomonadota</taxon>
        <taxon>Gammaproteobacteria</taxon>
        <taxon>Vibrionales</taxon>
        <taxon>Vibrionaceae</taxon>
        <taxon>Vibrio</taxon>
    </lineage>
</organism>
<name>A0A9X2AUN3_9VIBR</name>
<protein>
    <submittedName>
        <fullName evidence="1">Uncharacterized protein</fullName>
    </submittedName>
</protein>